<dbReference type="PROSITE" id="PS00080">
    <property type="entry name" value="MULTICOPPER_OXIDASE2"/>
    <property type="match status" value="1"/>
</dbReference>
<dbReference type="Gene3D" id="2.60.40.420">
    <property type="entry name" value="Cupredoxins - blue copper proteins"/>
    <property type="match status" value="3"/>
</dbReference>
<evidence type="ECO:0000256" key="2">
    <source>
        <dbReference type="ARBA" id="ARBA00023002"/>
    </source>
</evidence>
<dbReference type="EMBL" id="JBAGLP010000099">
    <property type="protein sequence ID" value="MEG3613718.1"/>
    <property type="molecule type" value="Genomic_DNA"/>
</dbReference>
<dbReference type="Proteomes" id="UP001310387">
    <property type="component" value="Unassembled WGS sequence"/>
</dbReference>
<accession>A0ABU7Z2U6</accession>
<evidence type="ECO:0000259" key="5">
    <source>
        <dbReference type="Pfam" id="PF07732"/>
    </source>
</evidence>
<gene>
    <name evidence="6" type="ORF">V5O49_01120</name>
</gene>
<feature type="domain" description="Plastocyanin-like" evidence="3">
    <location>
        <begin position="191"/>
        <end position="295"/>
    </location>
</feature>
<sequence>MEPISRRTALALGGIGLVSATVGGVGLWRELAATGPAGTAGGTFRAPEELRSADGVLDVRLEVSRGLHDVAGRQATTLGYNGGVPGPTLRVRAGDTLRIELVNRLQEATNLHVHGLHVSPEGTADNVFLSVGPGTSQQYEYVLPADHPAGTFWYHPHLHGTVADQLFGGLYGAIVVDDPTQDLPVTRERTLVVSDLTLDGSGHVVAASAPERMMGREGDLVLVNGQLRPRLDATSGERELWRVVNACASRFLDLSLAGQDVRVVGRDGARLGRDSGLDGIVLTPGNRADLVVEPTEGRSELTAHPVDRGGPMGHMMGSDLLPGDGGPVAIADLVVGPGPTADLAPVPAAPAPRDLRDTEVSGRRTLTFRMGMGGMMAGGGGFTIDGRTFDPDRVDQQVRLGTVEEWTIRNDSPMDHPFHLHVWPMQVLAVGGSPVSEPLWLDVVNVPAGGAVTVRVPFEDFGGRTVYHCHVLDHEDLGMMGTVTAR</sequence>
<dbReference type="Pfam" id="PF07731">
    <property type="entry name" value="Cu-oxidase_2"/>
    <property type="match status" value="1"/>
</dbReference>
<organism evidence="6 7">
    <name type="scientific">Isoptericola haloaureus</name>
    <dbReference type="NCBI Taxonomy" id="1542902"/>
    <lineage>
        <taxon>Bacteria</taxon>
        <taxon>Bacillati</taxon>
        <taxon>Actinomycetota</taxon>
        <taxon>Actinomycetes</taxon>
        <taxon>Micrococcales</taxon>
        <taxon>Promicromonosporaceae</taxon>
        <taxon>Isoptericola</taxon>
    </lineage>
</organism>
<feature type="domain" description="Plastocyanin-like" evidence="5">
    <location>
        <begin position="71"/>
        <end position="180"/>
    </location>
</feature>
<dbReference type="CDD" id="cd13900">
    <property type="entry name" value="CuRO_3_Tth-MCO_like"/>
    <property type="match status" value="1"/>
</dbReference>
<dbReference type="InterPro" id="IPR011707">
    <property type="entry name" value="Cu-oxidase-like_N"/>
</dbReference>
<dbReference type="InterPro" id="IPR045087">
    <property type="entry name" value="Cu-oxidase_fam"/>
</dbReference>
<feature type="domain" description="Plastocyanin-like" evidence="4">
    <location>
        <begin position="381"/>
        <end position="484"/>
    </location>
</feature>
<dbReference type="PANTHER" id="PTHR11709">
    <property type="entry name" value="MULTI-COPPER OXIDASE"/>
    <property type="match status" value="1"/>
</dbReference>
<keyword evidence="2" id="KW-0560">Oxidoreductase</keyword>
<keyword evidence="7" id="KW-1185">Reference proteome</keyword>
<evidence type="ECO:0000313" key="6">
    <source>
        <dbReference type="EMBL" id="MEG3613718.1"/>
    </source>
</evidence>
<evidence type="ECO:0000259" key="3">
    <source>
        <dbReference type="Pfam" id="PF00394"/>
    </source>
</evidence>
<dbReference type="Pfam" id="PF00394">
    <property type="entry name" value="Cu-oxidase"/>
    <property type="match status" value="1"/>
</dbReference>
<dbReference type="InterPro" id="IPR002355">
    <property type="entry name" value="Cu_oxidase_Cu_BS"/>
</dbReference>
<reference evidence="6" key="1">
    <citation type="journal article" date="2024" name="Antonie Van Leeuwenhoek">
        <title>Isoptericola haloaureus sp. nov., a dimorphic actinobacterium isolated from mangrove sediments of southeast India, implicating biosaline agricultural significance through nitrogen fixation and salt tolerance genes.</title>
        <authorList>
            <person name="Prathaban M."/>
            <person name="Prathiviraj R."/>
            <person name="Ravichandran M."/>
            <person name="Natarajan S.D."/>
            <person name="Sobanaa M."/>
            <person name="Hari Krishna Kumar S."/>
            <person name="Chandrasekar V."/>
            <person name="Selvin J."/>
        </authorList>
    </citation>
    <scope>NUCLEOTIDE SEQUENCE</scope>
    <source>
        <strain evidence="6">MP1014</strain>
    </source>
</reference>
<dbReference type="SUPFAM" id="SSF49503">
    <property type="entry name" value="Cupredoxins"/>
    <property type="match status" value="3"/>
</dbReference>
<reference evidence="6" key="2">
    <citation type="submission" date="2024-02" db="EMBL/GenBank/DDBJ databases">
        <authorList>
            <person name="Prathaban M."/>
            <person name="Mythili R."/>
            <person name="Sharmila Devi N."/>
            <person name="Sobanaa M."/>
            <person name="Prathiviraj R."/>
            <person name="Selvin J."/>
        </authorList>
    </citation>
    <scope>NUCLEOTIDE SEQUENCE</scope>
    <source>
        <strain evidence="6">MP1014</strain>
    </source>
</reference>
<dbReference type="Pfam" id="PF07732">
    <property type="entry name" value="Cu-oxidase_3"/>
    <property type="match status" value="1"/>
</dbReference>
<dbReference type="RefSeq" id="WP_332900615.1">
    <property type="nucleotide sequence ID" value="NZ_JBAGLP010000099.1"/>
</dbReference>
<name>A0ABU7Z2U6_9MICO</name>
<dbReference type="InterPro" id="IPR008972">
    <property type="entry name" value="Cupredoxin"/>
</dbReference>
<dbReference type="InterPro" id="IPR011706">
    <property type="entry name" value="Cu-oxidase_C"/>
</dbReference>
<dbReference type="PANTHER" id="PTHR11709:SF2">
    <property type="entry name" value="MULTICOPPER OXIDASE LPR1"/>
    <property type="match status" value="1"/>
</dbReference>
<dbReference type="InterPro" id="IPR001117">
    <property type="entry name" value="Cu-oxidase_2nd"/>
</dbReference>
<dbReference type="CDD" id="cd13853">
    <property type="entry name" value="CuRO_1_Tth-MCO_like"/>
    <property type="match status" value="1"/>
</dbReference>
<evidence type="ECO:0000256" key="1">
    <source>
        <dbReference type="ARBA" id="ARBA00022723"/>
    </source>
</evidence>
<keyword evidence="1" id="KW-0479">Metal-binding</keyword>
<proteinExistence type="predicted"/>
<evidence type="ECO:0000259" key="4">
    <source>
        <dbReference type="Pfam" id="PF07731"/>
    </source>
</evidence>
<protein>
    <submittedName>
        <fullName evidence="6">Multicopper oxidase family protein</fullName>
    </submittedName>
</protein>
<comment type="caution">
    <text evidence="6">The sequence shown here is derived from an EMBL/GenBank/DDBJ whole genome shotgun (WGS) entry which is preliminary data.</text>
</comment>
<evidence type="ECO:0000313" key="7">
    <source>
        <dbReference type="Proteomes" id="UP001310387"/>
    </source>
</evidence>